<organism evidence="7 8">
    <name type="scientific">Acyrthosiphon pisum</name>
    <name type="common">Pea aphid</name>
    <dbReference type="NCBI Taxonomy" id="7029"/>
    <lineage>
        <taxon>Eukaryota</taxon>
        <taxon>Metazoa</taxon>
        <taxon>Ecdysozoa</taxon>
        <taxon>Arthropoda</taxon>
        <taxon>Hexapoda</taxon>
        <taxon>Insecta</taxon>
        <taxon>Pterygota</taxon>
        <taxon>Neoptera</taxon>
        <taxon>Paraneoptera</taxon>
        <taxon>Hemiptera</taxon>
        <taxon>Sternorrhyncha</taxon>
        <taxon>Aphidomorpha</taxon>
        <taxon>Aphidoidea</taxon>
        <taxon>Aphididae</taxon>
        <taxon>Macrosiphini</taxon>
        <taxon>Acyrthosiphon</taxon>
    </lineage>
</organism>
<name>A0A8R2NTT1_ACYPI</name>
<dbReference type="InterPro" id="IPR021893">
    <property type="entry name" value="ZMYM2-like_C"/>
</dbReference>
<reference evidence="8" key="1">
    <citation type="submission" date="2010-06" db="EMBL/GenBank/DDBJ databases">
        <authorList>
            <person name="Jiang H."/>
            <person name="Abraham K."/>
            <person name="Ali S."/>
            <person name="Alsbrooks S.L."/>
            <person name="Anim B.N."/>
            <person name="Anosike U.S."/>
            <person name="Attaway T."/>
            <person name="Bandaranaike D.P."/>
            <person name="Battles P.K."/>
            <person name="Bell S.N."/>
            <person name="Bell A.V."/>
            <person name="Beltran B."/>
            <person name="Bickham C."/>
            <person name="Bustamante Y."/>
            <person name="Caleb T."/>
            <person name="Canada A."/>
            <person name="Cardenas V."/>
            <person name="Carter K."/>
            <person name="Chacko J."/>
            <person name="Chandrabose M.N."/>
            <person name="Chavez D."/>
            <person name="Chavez A."/>
            <person name="Chen L."/>
            <person name="Chu H.-S."/>
            <person name="Claassen K.J."/>
            <person name="Cockrell R."/>
            <person name="Collins M."/>
            <person name="Cooper J.A."/>
            <person name="Cree A."/>
            <person name="Curry S.M."/>
            <person name="Da Y."/>
            <person name="Dao M.D."/>
            <person name="Das B."/>
            <person name="Davila M.-L."/>
            <person name="Davy-Carroll L."/>
            <person name="Denson S."/>
            <person name="Dinh H."/>
            <person name="Ebong V.E."/>
            <person name="Edwards J.R."/>
            <person name="Egan A."/>
            <person name="El-Daye J."/>
            <person name="Escobedo L."/>
            <person name="Fernandez S."/>
            <person name="Fernando P.R."/>
            <person name="Flagg N."/>
            <person name="Forbes L.D."/>
            <person name="Fowler R.G."/>
            <person name="Fu Q."/>
            <person name="Gabisi R.A."/>
            <person name="Ganer J."/>
            <person name="Garbino Pronczuk A."/>
            <person name="Garcia R.M."/>
            <person name="Garner T."/>
            <person name="Garrett T.E."/>
            <person name="Gonzalez D.A."/>
            <person name="Hamid H."/>
            <person name="Hawkins E.S."/>
            <person name="Hirani K."/>
            <person name="Hogues M.E."/>
            <person name="Hollins B."/>
            <person name="Hsiao C.-H."/>
            <person name="Jabil R."/>
            <person name="James M.L."/>
            <person name="Jhangiani S.N."/>
            <person name="Johnson B."/>
            <person name="Johnson Q."/>
            <person name="Joshi V."/>
            <person name="Kalu J.B."/>
            <person name="Kam C."/>
            <person name="Kashfia A."/>
            <person name="Keebler J."/>
            <person name="Kisamo H."/>
            <person name="Kovar C.L."/>
            <person name="Lago L.A."/>
            <person name="Lai C.-Y."/>
            <person name="Laidlaw J."/>
            <person name="Lara F."/>
            <person name="Le T.-K."/>
            <person name="Lee S.L."/>
            <person name="Legall F.H."/>
            <person name="Lemon S.J."/>
            <person name="Lewis L.R."/>
            <person name="Li B."/>
            <person name="Liu Y."/>
            <person name="Liu Y.-S."/>
            <person name="Lopez J."/>
            <person name="Lozado R.J."/>
            <person name="Lu J."/>
            <person name="Madu R.C."/>
            <person name="Maheshwari M."/>
            <person name="Maheshwari R."/>
            <person name="Malloy K."/>
            <person name="Martinez E."/>
            <person name="Mathew T."/>
            <person name="Mercado I.C."/>
            <person name="Mercado C."/>
            <person name="Meyer B."/>
            <person name="Montgomery K."/>
            <person name="Morgan M.B."/>
            <person name="Munidasa M."/>
            <person name="Nazareth L.V."/>
            <person name="Nelson J."/>
            <person name="Ng B.M."/>
            <person name="Nguyen N.B."/>
            <person name="Nguyen P.Q."/>
            <person name="Nguyen T."/>
            <person name="Obregon M."/>
            <person name="Okwuonu G.O."/>
            <person name="Onwere C.G."/>
            <person name="Orozco G."/>
            <person name="Parra A."/>
            <person name="Patel S."/>
            <person name="Patil S."/>
            <person name="Perez A."/>
            <person name="Perez Y."/>
            <person name="Pham C."/>
            <person name="Primus E.L."/>
            <person name="Pu L.-L."/>
            <person name="Puazo M."/>
            <person name="Qin X."/>
            <person name="Quiroz J.B."/>
            <person name="Reese J."/>
            <person name="Richards S."/>
            <person name="Rives C.M."/>
            <person name="Robberts R."/>
            <person name="Ruiz S.J."/>
            <person name="Ruiz M.J."/>
            <person name="Santibanez J."/>
            <person name="Schneider B.W."/>
            <person name="Sisson I."/>
            <person name="Smith M."/>
            <person name="Sodergren E."/>
            <person name="Song X.-Z."/>
            <person name="Song B.B."/>
            <person name="Summersgill H."/>
            <person name="Thelus R."/>
            <person name="Thornton R.D."/>
            <person name="Trejos Z.Y."/>
            <person name="Usmani K."/>
            <person name="Vattathil S."/>
            <person name="Villasana D."/>
            <person name="Walker D.L."/>
            <person name="Wang S."/>
            <person name="Wang K."/>
            <person name="White C.S."/>
            <person name="Williams A.C."/>
            <person name="Williamson J."/>
            <person name="Wilson K."/>
            <person name="Woghiren I.O."/>
            <person name="Woodworth J.R."/>
            <person name="Worley K.C."/>
            <person name="Wright R.A."/>
            <person name="Wu W."/>
            <person name="Young L."/>
            <person name="Zhang L."/>
            <person name="Zhang J."/>
            <person name="Zhu Y."/>
            <person name="Muzny D.M."/>
            <person name="Weinstock G."/>
            <person name="Gibbs R.A."/>
        </authorList>
    </citation>
    <scope>NUCLEOTIDE SEQUENCE [LARGE SCALE GENOMIC DNA]</scope>
    <source>
        <strain evidence="8">LSR1</strain>
    </source>
</reference>
<dbReference type="InterPro" id="IPR057926">
    <property type="entry name" value="QRICH1_dom"/>
</dbReference>
<dbReference type="PANTHER" id="PTHR45736:SF1">
    <property type="entry name" value="WITHOUT CHILDREN, ISOFORM B"/>
    <property type="match status" value="1"/>
</dbReference>
<keyword evidence="2" id="KW-0597">Phosphoprotein</keyword>
<dbReference type="InterPro" id="IPR051284">
    <property type="entry name" value="ZnF_MYMT-QRICH1"/>
</dbReference>
<proteinExistence type="predicted"/>
<evidence type="ECO:0000256" key="3">
    <source>
        <dbReference type="ARBA" id="ARBA00022843"/>
    </source>
</evidence>
<evidence type="ECO:0000259" key="6">
    <source>
        <dbReference type="Pfam" id="PF25561"/>
    </source>
</evidence>
<protein>
    <submittedName>
        <fullName evidence="7">Uncharacterized protein</fullName>
    </submittedName>
</protein>
<keyword evidence="1" id="KW-1017">Isopeptide bond</keyword>
<evidence type="ECO:0000256" key="1">
    <source>
        <dbReference type="ARBA" id="ARBA00022499"/>
    </source>
</evidence>
<evidence type="ECO:0000259" key="5">
    <source>
        <dbReference type="Pfam" id="PF12012"/>
    </source>
</evidence>
<keyword evidence="8" id="KW-1185">Reference proteome</keyword>
<dbReference type="KEGG" id="api:100571699"/>
<dbReference type="Pfam" id="PF12012">
    <property type="entry name" value="DUF3504"/>
    <property type="match status" value="1"/>
</dbReference>
<feature type="compositionally biased region" description="Basic and acidic residues" evidence="4">
    <location>
        <begin position="107"/>
        <end position="117"/>
    </location>
</feature>
<dbReference type="RefSeq" id="XP_029345724.1">
    <property type="nucleotide sequence ID" value="XM_029489864.1"/>
</dbReference>
<evidence type="ECO:0000313" key="7">
    <source>
        <dbReference type="EnsemblMetazoa" id="XP_029345724.1"/>
    </source>
</evidence>
<dbReference type="AlphaFoldDB" id="A0A8R2NTT1"/>
<dbReference type="EnsemblMetazoa" id="XM_029489864.1">
    <property type="protein sequence ID" value="XP_029345724.1"/>
    <property type="gene ID" value="LOC100571699"/>
</dbReference>
<reference evidence="7" key="2">
    <citation type="submission" date="2022-06" db="UniProtKB">
        <authorList>
            <consortium name="EnsemblMetazoa"/>
        </authorList>
    </citation>
    <scope>IDENTIFICATION</scope>
</reference>
<sequence length="594" mass="68775">MCGDWVVCDHCEFLCLAHYNTIHIGTTYFFCSQKCLNSFQLEKKQKIKPKSKNGKKSSASQISIRQSGHKEDNNIDSDGIHNSQQKNLEVKQNVGRKTSLKNSVSKVNKEVQTDRTGSKPVMIPITMPTHKYVTPYPVPVPFPIPLPIPIVIPPTKNTTKAILKDIKKMKEETPDDPWIQEADEIPTITSHDQRNQIIDDVEANLVSSTIMPQAPDATENIIQKNMISFPQDMLCRLPRKRASCSQSQHNLNSKCSRKTDYPQAQYIPAGLIQQVVQNPLYTIPMSVVKPDANMCLKYKLGVNAWRQWAYTKSIEFEKKLSSYVWGLKNTNIFKLDLLQLTANELNYCLCLFVKEVRKPNGSEYEPDTIYYLCLGIQQYLFENGRIDNIFTDMPFEKFTDTLNEVAKRFTQLYNDTKYIRVKEEYLWESKQLGAHSPYVLLCTLIFFNTKYFNLTSIEEHIMQLSFSHIIKYWKINPNQPSTSGVIPPGTYRNLLLRYYPSIDLPNSRKKKVYEQHENEENSLRCPVKLYEFYLSKCPESVRTRHNLFYLTPERSYAPDSPVWYSTCALNKESLEKILNRVKMVKEINEALLSS</sequence>
<evidence type="ECO:0000256" key="2">
    <source>
        <dbReference type="ARBA" id="ARBA00022553"/>
    </source>
</evidence>
<feature type="domain" description="QRICH1-like" evidence="6">
    <location>
        <begin position="296"/>
        <end position="409"/>
    </location>
</feature>
<dbReference type="GeneID" id="100571699"/>
<dbReference type="Proteomes" id="UP000007819">
    <property type="component" value="Chromosome A2"/>
</dbReference>
<feature type="domain" description="ZMYM2-like/QRICH1 C-terminal" evidence="5">
    <location>
        <begin position="420"/>
        <end position="582"/>
    </location>
</feature>
<evidence type="ECO:0000313" key="8">
    <source>
        <dbReference type="Proteomes" id="UP000007819"/>
    </source>
</evidence>
<evidence type="ECO:0000256" key="4">
    <source>
        <dbReference type="SAM" id="MobiDB-lite"/>
    </source>
</evidence>
<keyword evidence="3" id="KW-0832">Ubl conjugation</keyword>
<feature type="region of interest" description="Disordered" evidence="4">
    <location>
        <begin position="46"/>
        <end position="122"/>
    </location>
</feature>
<dbReference type="PANTHER" id="PTHR45736">
    <property type="entry name" value="ZINC FINGER MYM-TYPE PROTEIN"/>
    <property type="match status" value="1"/>
</dbReference>
<accession>A0A8R2NTT1</accession>
<dbReference type="OrthoDB" id="10025028at2759"/>
<feature type="compositionally biased region" description="Basic residues" evidence="4">
    <location>
        <begin position="46"/>
        <end position="55"/>
    </location>
</feature>
<dbReference type="Pfam" id="PF25561">
    <property type="entry name" value="QRICH1"/>
    <property type="match status" value="1"/>
</dbReference>